<keyword evidence="2" id="KW-1185">Reference proteome</keyword>
<evidence type="ECO:0000313" key="1">
    <source>
        <dbReference type="EMBL" id="PKI61426.1"/>
    </source>
</evidence>
<accession>A0A2I0K142</accession>
<dbReference type="Proteomes" id="UP000233551">
    <property type="component" value="Unassembled WGS sequence"/>
</dbReference>
<sequence length="121" mass="13131">MVLWSLSQKPAGSIGLTVCFCNLDFPADRTGHGAGSRSDLSIRPVRSGFDNNDIKPVSVESMASENPLSVSLPGEVNGIIRPPDCYVQIYNIAKRSRQQGEAKELVMAKRQEQGKEVVGLD</sequence>
<name>A0A2I0K142_PUNGR</name>
<protein>
    <submittedName>
        <fullName evidence="1">Uncharacterized protein</fullName>
    </submittedName>
</protein>
<gene>
    <name evidence="1" type="ORF">CRG98_018200</name>
</gene>
<dbReference type="AlphaFoldDB" id="A0A2I0K142"/>
<proteinExistence type="predicted"/>
<organism evidence="1 2">
    <name type="scientific">Punica granatum</name>
    <name type="common">Pomegranate</name>
    <dbReference type="NCBI Taxonomy" id="22663"/>
    <lineage>
        <taxon>Eukaryota</taxon>
        <taxon>Viridiplantae</taxon>
        <taxon>Streptophyta</taxon>
        <taxon>Embryophyta</taxon>
        <taxon>Tracheophyta</taxon>
        <taxon>Spermatophyta</taxon>
        <taxon>Magnoliopsida</taxon>
        <taxon>eudicotyledons</taxon>
        <taxon>Gunneridae</taxon>
        <taxon>Pentapetalae</taxon>
        <taxon>rosids</taxon>
        <taxon>malvids</taxon>
        <taxon>Myrtales</taxon>
        <taxon>Lythraceae</taxon>
        <taxon>Punica</taxon>
    </lineage>
</organism>
<reference evidence="1 2" key="1">
    <citation type="submission" date="2017-11" db="EMBL/GenBank/DDBJ databases">
        <title>De-novo sequencing of pomegranate (Punica granatum L.) genome.</title>
        <authorList>
            <person name="Akparov Z."/>
            <person name="Amiraslanov A."/>
            <person name="Hajiyeva S."/>
            <person name="Abbasov M."/>
            <person name="Kaur K."/>
            <person name="Hamwieh A."/>
            <person name="Solovyev V."/>
            <person name="Salamov A."/>
            <person name="Braich B."/>
            <person name="Kosarev P."/>
            <person name="Mahmoud A."/>
            <person name="Hajiyev E."/>
            <person name="Babayeva S."/>
            <person name="Izzatullayeva V."/>
            <person name="Mammadov A."/>
            <person name="Mammadov A."/>
            <person name="Sharifova S."/>
            <person name="Ojaghi J."/>
            <person name="Eynullazada K."/>
            <person name="Bayramov B."/>
            <person name="Abdulazimova A."/>
            <person name="Shahmuradov I."/>
        </authorList>
    </citation>
    <scope>NUCLEOTIDE SEQUENCE [LARGE SCALE GENOMIC DNA]</scope>
    <source>
        <strain evidence="2">cv. AG2017</strain>
        <tissue evidence="1">Leaf</tissue>
    </source>
</reference>
<dbReference type="EMBL" id="PGOL01001040">
    <property type="protein sequence ID" value="PKI61426.1"/>
    <property type="molecule type" value="Genomic_DNA"/>
</dbReference>
<comment type="caution">
    <text evidence="1">The sequence shown here is derived from an EMBL/GenBank/DDBJ whole genome shotgun (WGS) entry which is preliminary data.</text>
</comment>
<evidence type="ECO:0000313" key="2">
    <source>
        <dbReference type="Proteomes" id="UP000233551"/>
    </source>
</evidence>